<gene>
    <name evidence="1" type="ORF">HFP15_26480</name>
</gene>
<keyword evidence="2" id="KW-1185">Reference proteome</keyword>
<dbReference type="EMBL" id="JAAXLS010000023">
    <property type="protein sequence ID" value="NKQ56428.1"/>
    <property type="molecule type" value="Genomic_DNA"/>
</dbReference>
<accession>A0ABX1J9I2</accession>
<protein>
    <submittedName>
        <fullName evidence="1">Uncharacterized protein</fullName>
    </submittedName>
</protein>
<reference evidence="1 2" key="1">
    <citation type="submission" date="2020-04" db="EMBL/GenBank/DDBJ databases">
        <title>Novel species.</title>
        <authorList>
            <person name="Teo W.F.A."/>
            <person name="Lipun K."/>
            <person name="Srisuk N."/>
            <person name="Duangmal K."/>
        </authorList>
    </citation>
    <scope>NUCLEOTIDE SEQUENCE [LARGE SCALE GENOMIC DNA]</scope>
    <source>
        <strain evidence="1 2">K13G38</strain>
    </source>
</reference>
<proteinExistence type="predicted"/>
<evidence type="ECO:0000313" key="1">
    <source>
        <dbReference type="EMBL" id="NKQ56428.1"/>
    </source>
</evidence>
<comment type="caution">
    <text evidence="1">The sequence shown here is derived from an EMBL/GenBank/DDBJ whole genome shotgun (WGS) entry which is preliminary data.</text>
</comment>
<evidence type="ECO:0000313" key="2">
    <source>
        <dbReference type="Proteomes" id="UP000715441"/>
    </source>
</evidence>
<dbReference type="RefSeq" id="WP_168519461.1">
    <property type="nucleotide sequence ID" value="NZ_JAAXLS010000023.1"/>
</dbReference>
<sequence length="118" mass="11773">MPELEPTVLPITVAASHLRSCAAELAGASGTELGELVEAIEDLVAGQRLLSGALSRLADRVDAGRDDVLAAAPGPHVAALSEVLQAAAGAFGYSADALAESGPLVRGVSGFSGPNTRL</sequence>
<organism evidence="1 2">
    <name type="scientific">Amycolatopsis acididurans</name>
    <dbReference type="NCBI Taxonomy" id="2724524"/>
    <lineage>
        <taxon>Bacteria</taxon>
        <taxon>Bacillati</taxon>
        <taxon>Actinomycetota</taxon>
        <taxon>Actinomycetes</taxon>
        <taxon>Pseudonocardiales</taxon>
        <taxon>Pseudonocardiaceae</taxon>
        <taxon>Amycolatopsis</taxon>
    </lineage>
</organism>
<name>A0ABX1J9I2_9PSEU</name>
<dbReference type="Proteomes" id="UP000715441">
    <property type="component" value="Unassembled WGS sequence"/>
</dbReference>